<name>A0A2R5LHE7_9ACAR</name>
<dbReference type="GeneID" id="135396596"/>
<dbReference type="PANTHER" id="PTHR23356:SF16">
    <property type="entry name" value="DPY30 DOMAIN CONTAINING 2"/>
    <property type="match status" value="1"/>
</dbReference>
<keyword evidence="8" id="KW-0489">Methyltransferase</keyword>
<dbReference type="GO" id="GO:0006325">
    <property type="term" value="P:chromatin organization"/>
    <property type="evidence" value="ECO:0007669"/>
    <property type="project" value="UniProtKB-KW"/>
</dbReference>
<organism evidence="8">
    <name type="scientific">Ornithodoros turicata</name>
    <dbReference type="NCBI Taxonomy" id="34597"/>
    <lineage>
        <taxon>Eukaryota</taxon>
        <taxon>Metazoa</taxon>
        <taxon>Ecdysozoa</taxon>
        <taxon>Arthropoda</taxon>
        <taxon>Chelicerata</taxon>
        <taxon>Arachnida</taxon>
        <taxon>Acari</taxon>
        <taxon>Parasitiformes</taxon>
        <taxon>Ixodida</taxon>
        <taxon>Ixodoidea</taxon>
        <taxon>Argasidae</taxon>
        <taxon>Ornithodorinae</taxon>
        <taxon>Ornithodoros</taxon>
    </lineage>
</organism>
<dbReference type="InterPro" id="IPR037856">
    <property type="entry name" value="Sdc1/DPY30"/>
</dbReference>
<evidence type="ECO:0000256" key="3">
    <source>
        <dbReference type="ARBA" id="ARBA00022853"/>
    </source>
</evidence>
<dbReference type="PANTHER" id="PTHR23356">
    <property type="entry name" value="DPY30-RELATED"/>
    <property type="match status" value="1"/>
</dbReference>
<dbReference type="Pfam" id="PF05186">
    <property type="entry name" value="Dpy-30"/>
    <property type="match status" value="1"/>
</dbReference>
<keyword evidence="6" id="KW-0539">Nucleus</keyword>
<dbReference type="KEGG" id="oti:135396596"/>
<evidence type="ECO:0000256" key="6">
    <source>
        <dbReference type="ARBA" id="ARBA00023242"/>
    </source>
</evidence>
<sequence>MAEDHNNAAKSQVVEDAQVAAENVAAVVSENSQADKENIGVSVPKKPKLEADFQALSTRQYLDQTVVPILLQALSTLAKERPSNPIEYLANYLLRNKSQFEHGSSSVNGQNSA</sequence>
<protein>
    <recommendedName>
        <fullName evidence="7">Protein dpy-30 homolog</fullName>
    </recommendedName>
</protein>
<keyword evidence="4" id="KW-0805">Transcription regulation</keyword>
<dbReference type="FunFam" id="1.20.890.10:FF:000003">
    <property type="entry name" value="protein dpy-30 homolog"/>
    <property type="match status" value="1"/>
</dbReference>
<dbReference type="GO" id="GO:0008168">
    <property type="term" value="F:methyltransferase activity"/>
    <property type="evidence" value="ECO:0007669"/>
    <property type="project" value="UniProtKB-KW"/>
</dbReference>
<dbReference type="EMBL" id="GGLE01004824">
    <property type="protein sequence ID" value="MBY08950.1"/>
    <property type="molecule type" value="Transcribed_RNA"/>
</dbReference>
<keyword evidence="3" id="KW-0156">Chromatin regulator</keyword>
<keyword evidence="8" id="KW-0808">Transferase</keyword>
<evidence type="ECO:0000256" key="1">
    <source>
        <dbReference type="ARBA" id="ARBA00004123"/>
    </source>
</evidence>
<dbReference type="GO" id="GO:0048188">
    <property type="term" value="C:Set1C/COMPASS complex"/>
    <property type="evidence" value="ECO:0007669"/>
    <property type="project" value="InterPro"/>
</dbReference>
<evidence type="ECO:0000256" key="4">
    <source>
        <dbReference type="ARBA" id="ARBA00023015"/>
    </source>
</evidence>
<dbReference type="Gene3D" id="1.20.890.10">
    <property type="entry name" value="cAMP-dependent protein kinase regulatory subunit, dimerization-anchoring domain"/>
    <property type="match status" value="1"/>
</dbReference>
<evidence type="ECO:0000256" key="7">
    <source>
        <dbReference type="ARBA" id="ARBA00044172"/>
    </source>
</evidence>
<evidence type="ECO:0000256" key="5">
    <source>
        <dbReference type="ARBA" id="ARBA00023163"/>
    </source>
</evidence>
<dbReference type="InterPro" id="IPR049629">
    <property type="entry name" value="DPY30_SDC1_DD"/>
</dbReference>
<dbReference type="AlphaFoldDB" id="A0A2R5LHE7"/>
<accession>A0A2R5LHE7</accession>
<comment type="subcellular location">
    <subcellularLocation>
        <location evidence="1">Nucleus</location>
    </subcellularLocation>
</comment>
<reference evidence="8" key="1">
    <citation type="submission" date="2018-03" db="EMBL/GenBank/DDBJ databases">
        <title>The relapsing fever spirochete Borrelia turicatae persists in the highly oxidative environment of its soft-bodied tick vector.</title>
        <authorList>
            <person name="Bourret T.J."/>
            <person name="Boyle W.K."/>
            <person name="Valenzuela J.G."/>
            <person name="Oliveira F."/>
            <person name="Lopez J.E."/>
        </authorList>
    </citation>
    <scope>NUCLEOTIDE SEQUENCE</scope>
    <source>
        <strain evidence="8">Kansas strain/isolate</strain>
        <tissue evidence="8">Salivary glands</tissue>
    </source>
</reference>
<evidence type="ECO:0000313" key="8">
    <source>
        <dbReference type="EMBL" id="MBY08950.1"/>
    </source>
</evidence>
<keyword evidence="5" id="KW-0804">Transcription</keyword>
<dbReference type="InterPro" id="IPR007858">
    <property type="entry name" value="Dpy-30_motif"/>
</dbReference>
<evidence type="ECO:0000256" key="2">
    <source>
        <dbReference type="ARBA" id="ARBA00010849"/>
    </source>
</evidence>
<proteinExistence type="inferred from homology"/>
<dbReference type="CDD" id="cd22965">
    <property type="entry name" value="DD_DPY30_SDC1"/>
    <property type="match status" value="1"/>
</dbReference>
<dbReference type="GO" id="GO:0032259">
    <property type="term" value="P:methylation"/>
    <property type="evidence" value="ECO:0007669"/>
    <property type="project" value="UniProtKB-KW"/>
</dbReference>
<dbReference type="RefSeq" id="XP_064483715.1">
    <property type="nucleotide sequence ID" value="XM_064627645.1"/>
</dbReference>
<comment type="similarity">
    <text evidence="2">Belongs to the dpy-30 family.</text>
</comment>